<dbReference type="Proteomes" id="UP000095380">
    <property type="component" value="Unassembled WGS sequence"/>
</dbReference>
<evidence type="ECO:0000313" key="2">
    <source>
        <dbReference type="Proteomes" id="UP000095380"/>
    </source>
</evidence>
<protein>
    <submittedName>
        <fullName evidence="1">Uncharacterized protein</fullName>
    </submittedName>
</protein>
<organism evidence="1 2">
    <name type="scientific">Dorea longicatena</name>
    <dbReference type="NCBI Taxonomy" id="88431"/>
    <lineage>
        <taxon>Bacteria</taxon>
        <taxon>Bacillati</taxon>
        <taxon>Bacillota</taxon>
        <taxon>Clostridia</taxon>
        <taxon>Lachnospirales</taxon>
        <taxon>Lachnospiraceae</taxon>
        <taxon>Dorea</taxon>
    </lineage>
</organism>
<accession>A0A174DSI6</accession>
<gene>
    <name evidence="1" type="ORF">ERS852408_01829</name>
</gene>
<proteinExistence type="predicted"/>
<name>A0A174DSI6_9FIRM</name>
<reference evidence="1 2" key="1">
    <citation type="submission" date="2015-09" db="EMBL/GenBank/DDBJ databases">
        <authorList>
            <consortium name="Pathogen Informatics"/>
        </authorList>
    </citation>
    <scope>NUCLEOTIDE SEQUENCE [LARGE SCALE GENOMIC DNA]</scope>
    <source>
        <strain evidence="1 2">2789STDY5608851</strain>
    </source>
</reference>
<evidence type="ECO:0000313" key="1">
    <source>
        <dbReference type="EMBL" id="CUO27239.1"/>
    </source>
</evidence>
<dbReference type="AlphaFoldDB" id="A0A174DSI6"/>
<dbReference type="EMBL" id="CYYM01000009">
    <property type="protein sequence ID" value="CUO27239.1"/>
    <property type="molecule type" value="Genomic_DNA"/>
</dbReference>
<sequence length="32" mass="3803">MIKLYAKQRRLVKILTAQIEERENLSQISDKS</sequence>